<proteinExistence type="predicted"/>
<name>A0A8J6DDV7_GALPY</name>
<dbReference type="EMBL" id="JAGFMF010012281">
    <property type="protein sequence ID" value="KAG8504921.1"/>
    <property type="molecule type" value="Genomic_DNA"/>
</dbReference>
<accession>A0A8J6DDV7</accession>
<organism evidence="1 2">
    <name type="scientific">Galemys pyrenaicus</name>
    <name type="common">Iberian desman</name>
    <name type="synonym">Pyrenean desman</name>
    <dbReference type="NCBI Taxonomy" id="202257"/>
    <lineage>
        <taxon>Eukaryota</taxon>
        <taxon>Metazoa</taxon>
        <taxon>Chordata</taxon>
        <taxon>Craniata</taxon>
        <taxon>Vertebrata</taxon>
        <taxon>Euteleostomi</taxon>
        <taxon>Mammalia</taxon>
        <taxon>Eutheria</taxon>
        <taxon>Laurasiatheria</taxon>
        <taxon>Eulipotyphla</taxon>
        <taxon>Talpidae</taxon>
        <taxon>Galemys</taxon>
    </lineage>
</organism>
<feature type="non-terminal residue" evidence="1">
    <location>
        <position position="1"/>
    </location>
</feature>
<dbReference type="AlphaFoldDB" id="A0A8J6DDV7"/>
<comment type="caution">
    <text evidence="1">The sequence shown here is derived from an EMBL/GenBank/DDBJ whole genome shotgun (WGS) entry which is preliminary data.</text>
</comment>
<sequence>PVLVEALPMQRELCWEKWELKPNSLIFPSGSVRVQLTKDREKKSQPLYLMIENDDALIAGFGHTGHAIGDTPGTYL</sequence>
<feature type="non-terminal residue" evidence="1">
    <location>
        <position position="76"/>
    </location>
</feature>
<evidence type="ECO:0000313" key="2">
    <source>
        <dbReference type="Proteomes" id="UP000700334"/>
    </source>
</evidence>
<keyword evidence="2" id="KW-1185">Reference proteome</keyword>
<reference evidence="1" key="1">
    <citation type="journal article" date="2021" name="Evol. Appl.">
        <title>The genome of the Pyrenean desman and the effects of bottlenecks and inbreeding on the genomic landscape of an endangered species.</title>
        <authorList>
            <person name="Escoda L."/>
            <person name="Castresana J."/>
        </authorList>
    </citation>
    <scope>NUCLEOTIDE SEQUENCE</scope>
    <source>
        <strain evidence="1">IBE-C5619</strain>
    </source>
</reference>
<evidence type="ECO:0000313" key="1">
    <source>
        <dbReference type="EMBL" id="KAG8504921.1"/>
    </source>
</evidence>
<gene>
    <name evidence="1" type="ORF">J0S82_008443</name>
</gene>
<dbReference type="Proteomes" id="UP000700334">
    <property type="component" value="Unassembled WGS sequence"/>
</dbReference>
<protein>
    <submittedName>
        <fullName evidence="1">Uncharacterized protein</fullName>
    </submittedName>
</protein>